<dbReference type="GO" id="GO:0005773">
    <property type="term" value="C:vacuole"/>
    <property type="evidence" value="ECO:0007669"/>
    <property type="project" value="GOC"/>
</dbReference>
<dbReference type="AlphaFoldDB" id="A0A8H4VZG9"/>
<dbReference type="GO" id="GO:0042149">
    <property type="term" value="P:cellular response to glucose starvation"/>
    <property type="evidence" value="ECO:0007669"/>
    <property type="project" value="TreeGrafter"/>
</dbReference>
<dbReference type="PANTHER" id="PTHR28051:SF1">
    <property type="entry name" value="PROTEIN MTL1-RELATED"/>
    <property type="match status" value="1"/>
</dbReference>
<evidence type="ECO:0000313" key="2">
    <source>
        <dbReference type="EMBL" id="KAF4628543.1"/>
    </source>
</evidence>
<dbReference type="PANTHER" id="PTHR28051">
    <property type="entry name" value="PROTEIN MTL1-RELATED"/>
    <property type="match status" value="1"/>
</dbReference>
<dbReference type="OrthoDB" id="4738706at2759"/>
<protein>
    <submittedName>
        <fullName evidence="2">Uncharacterized protein</fullName>
    </submittedName>
</protein>
<keyword evidence="3" id="KW-1185">Reference proteome</keyword>
<comment type="caution">
    <text evidence="2">The sequence shown here is derived from an EMBL/GenBank/DDBJ whole genome shotgun (WGS) entry which is preliminary data.</text>
</comment>
<sequence length="286" mass="32906">MDSRSLTFSLSEWCAELEEENELIFPTYENNFTSNPTQARIGSLRPKTPERECIRAVLDPEYSDPDSDIFPEFGDSFITAPPLPPPTPAQILSLQPKPPETASLPENLNPDDSGYDSETFSDNTSDCTSTLTESYFDESDYATMFPQSQDDFSLLFTHPKHNIDYLSHSWELGDYRCAWRALQRDDVERKERLRNAMVRSWVKRKFTLGECNARSLKWDKDDDYTWLYGPFYSSPALNSRSKEQLNGQLAWWECVPKPALKTKTAKEILLAGVVVREEARKAVRFQ</sequence>
<evidence type="ECO:0000313" key="3">
    <source>
        <dbReference type="Proteomes" id="UP000566819"/>
    </source>
</evidence>
<evidence type="ECO:0000256" key="1">
    <source>
        <dbReference type="SAM" id="MobiDB-lite"/>
    </source>
</evidence>
<feature type="compositionally biased region" description="Polar residues" evidence="1">
    <location>
        <begin position="116"/>
        <end position="125"/>
    </location>
</feature>
<accession>A0A8H4VZG9</accession>
<proteinExistence type="predicted"/>
<organism evidence="2 3">
    <name type="scientific">Cudoniella acicularis</name>
    <dbReference type="NCBI Taxonomy" id="354080"/>
    <lineage>
        <taxon>Eukaryota</taxon>
        <taxon>Fungi</taxon>
        <taxon>Dikarya</taxon>
        <taxon>Ascomycota</taxon>
        <taxon>Pezizomycotina</taxon>
        <taxon>Leotiomycetes</taxon>
        <taxon>Helotiales</taxon>
        <taxon>Tricladiaceae</taxon>
        <taxon>Cudoniella</taxon>
    </lineage>
</organism>
<dbReference type="GO" id="GO:0007039">
    <property type="term" value="P:protein catabolic process in the vacuole"/>
    <property type="evidence" value="ECO:0007669"/>
    <property type="project" value="TreeGrafter"/>
</dbReference>
<dbReference type="EMBL" id="JAAMPI010000798">
    <property type="protein sequence ID" value="KAF4628543.1"/>
    <property type="molecule type" value="Genomic_DNA"/>
</dbReference>
<reference evidence="2 3" key="1">
    <citation type="submission" date="2020-03" db="EMBL/GenBank/DDBJ databases">
        <title>Draft Genome Sequence of Cudoniella acicularis.</title>
        <authorList>
            <person name="Buettner E."/>
            <person name="Kellner H."/>
        </authorList>
    </citation>
    <scope>NUCLEOTIDE SEQUENCE [LARGE SCALE GENOMIC DNA]</scope>
    <source>
        <strain evidence="2 3">DSM 108380</strain>
    </source>
</reference>
<dbReference type="Proteomes" id="UP000566819">
    <property type="component" value="Unassembled WGS sequence"/>
</dbReference>
<name>A0A8H4VZG9_9HELO</name>
<gene>
    <name evidence="2" type="ORF">G7Y89_g9610</name>
</gene>
<dbReference type="InterPro" id="IPR052292">
    <property type="entry name" value="Glucose_repression_reg"/>
</dbReference>
<feature type="region of interest" description="Disordered" evidence="1">
    <location>
        <begin position="79"/>
        <end position="125"/>
    </location>
</feature>